<evidence type="ECO:0000259" key="5">
    <source>
        <dbReference type="Pfam" id="PF25973"/>
    </source>
</evidence>
<dbReference type="STRING" id="573501.SAMN04487999_3445"/>
<dbReference type="RefSeq" id="WP_072985215.1">
    <property type="nucleotide sequence ID" value="NZ_FQXT01000010.1"/>
</dbReference>
<dbReference type="GO" id="GO:0060003">
    <property type="term" value="P:copper ion export"/>
    <property type="evidence" value="ECO:0007669"/>
    <property type="project" value="TreeGrafter"/>
</dbReference>
<organism evidence="7 8">
    <name type="scientific">Leeuwenhoekiella palythoae</name>
    <dbReference type="NCBI Taxonomy" id="573501"/>
    <lineage>
        <taxon>Bacteria</taxon>
        <taxon>Pseudomonadati</taxon>
        <taxon>Bacteroidota</taxon>
        <taxon>Flavobacteriia</taxon>
        <taxon>Flavobacteriales</taxon>
        <taxon>Flavobacteriaceae</taxon>
        <taxon>Leeuwenhoekiella</taxon>
    </lineage>
</organism>
<dbReference type="EMBL" id="FQXT01000010">
    <property type="protein sequence ID" value="SHI27142.1"/>
    <property type="molecule type" value="Genomic_DNA"/>
</dbReference>
<dbReference type="OrthoDB" id="9814657at2"/>
<evidence type="ECO:0000313" key="8">
    <source>
        <dbReference type="Proteomes" id="UP000184240"/>
    </source>
</evidence>
<dbReference type="NCBIfam" id="TIGR01730">
    <property type="entry name" value="RND_mfp"/>
    <property type="match status" value="1"/>
</dbReference>
<dbReference type="GO" id="GO:0016020">
    <property type="term" value="C:membrane"/>
    <property type="evidence" value="ECO:0007669"/>
    <property type="project" value="InterPro"/>
</dbReference>
<dbReference type="InterPro" id="IPR058792">
    <property type="entry name" value="Beta-barrel_RND_2"/>
</dbReference>
<evidence type="ECO:0000313" key="7">
    <source>
        <dbReference type="EMBL" id="SHI27142.1"/>
    </source>
</evidence>
<evidence type="ECO:0000256" key="3">
    <source>
        <dbReference type="SAM" id="MobiDB-lite"/>
    </source>
</evidence>
<dbReference type="InterPro" id="IPR058647">
    <property type="entry name" value="BSH_CzcB-like"/>
</dbReference>
<keyword evidence="2" id="KW-0813">Transport</keyword>
<dbReference type="AlphaFoldDB" id="A0A1M5ZSF9"/>
<reference evidence="6 9" key="3">
    <citation type="submission" date="2018-07" db="EMBL/GenBank/DDBJ databases">
        <title>Leeuwenhoekiella genomics.</title>
        <authorList>
            <person name="Tahon G."/>
            <person name="Willems A."/>
        </authorList>
    </citation>
    <scope>NUCLEOTIDE SEQUENCE [LARGE SCALE GENOMIC DNA]</scope>
    <source>
        <strain evidence="6 9">LMG 24856</strain>
    </source>
</reference>
<feature type="compositionally biased region" description="Basic and acidic residues" evidence="3">
    <location>
        <begin position="24"/>
        <end position="36"/>
    </location>
</feature>
<comment type="similarity">
    <text evidence="1">Belongs to the membrane fusion protein (MFP) (TC 8.A.1) family.</text>
</comment>
<dbReference type="EMBL" id="QOVN01000013">
    <property type="protein sequence ID" value="RXG26684.1"/>
    <property type="molecule type" value="Genomic_DNA"/>
</dbReference>
<dbReference type="GO" id="GO:0022857">
    <property type="term" value="F:transmembrane transporter activity"/>
    <property type="evidence" value="ECO:0007669"/>
    <property type="project" value="InterPro"/>
</dbReference>
<feature type="domain" description="CusB-like beta-barrel" evidence="4">
    <location>
        <begin position="252"/>
        <end position="323"/>
    </location>
</feature>
<reference evidence="7" key="2">
    <citation type="submission" date="2016-11" db="EMBL/GenBank/DDBJ databases">
        <authorList>
            <person name="Jaros S."/>
            <person name="Januszkiewicz K."/>
            <person name="Wedrychowicz H."/>
        </authorList>
    </citation>
    <scope>NUCLEOTIDE SEQUENCE [LARGE SCALE GENOMIC DNA]</scope>
    <source>
        <strain evidence="7">DSM 19859</strain>
    </source>
</reference>
<reference evidence="8" key="1">
    <citation type="submission" date="2016-11" db="EMBL/GenBank/DDBJ databases">
        <authorList>
            <person name="Varghese N."/>
            <person name="Submissions S."/>
        </authorList>
    </citation>
    <scope>NUCLEOTIDE SEQUENCE [LARGE SCALE GENOMIC DNA]</scope>
    <source>
        <strain evidence="8">DSM 19859</strain>
    </source>
</reference>
<protein>
    <submittedName>
        <fullName evidence="6">Cobalt-zinc-cadmium efflux system membrane fusion protein</fullName>
    </submittedName>
    <submittedName>
        <fullName evidence="7">Membrane fusion protein, cobalt-zinc-cadmium efflux system</fullName>
    </submittedName>
</protein>
<dbReference type="PROSITE" id="PS51257">
    <property type="entry name" value="PROKAR_LIPOPROTEIN"/>
    <property type="match status" value="1"/>
</dbReference>
<evidence type="ECO:0000256" key="2">
    <source>
        <dbReference type="ARBA" id="ARBA00022448"/>
    </source>
</evidence>
<dbReference type="GO" id="GO:0015679">
    <property type="term" value="P:plasma membrane copper ion transport"/>
    <property type="evidence" value="ECO:0007669"/>
    <property type="project" value="TreeGrafter"/>
</dbReference>
<dbReference type="PANTHER" id="PTHR30097:SF4">
    <property type="entry name" value="SLR6042 PROTEIN"/>
    <property type="match status" value="1"/>
</dbReference>
<evidence type="ECO:0000313" key="9">
    <source>
        <dbReference type="Proteomes" id="UP000290037"/>
    </source>
</evidence>
<evidence type="ECO:0000313" key="6">
    <source>
        <dbReference type="EMBL" id="RXG26684.1"/>
    </source>
</evidence>
<dbReference type="Proteomes" id="UP000184240">
    <property type="component" value="Unassembled WGS sequence"/>
</dbReference>
<dbReference type="Pfam" id="PF25954">
    <property type="entry name" value="Beta-barrel_RND_2"/>
    <property type="match status" value="1"/>
</dbReference>
<name>A0A1M5ZSF9_9FLAO</name>
<keyword evidence="9" id="KW-1185">Reference proteome</keyword>
<dbReference type="GO" id="GO:0030313">
    <property type="term" value="C:cell envelope"/>
    <property type="evidence" value="ECO:0007669"/>
    <property type="project" value="TreeGrafter"/>
</dbReference>
<dbReference type="Proteomes" id="UP000290037">
    <property type="component" value="Unassembled WGS sequence"/>
</dbReference>
<feature type="region of interest" description="Disordered" evidence="3">
    <location>
        <begin position="24"/>
        <end position="49"/>
    </location>
</feature>
<dbReference type="FunFam" id="2.40.30.170:FF:000010">
    <property type="entry name" value="Efflux RND transporter periplasmic adaptor subunit"/>
    <property type="match status" value="1"/>
</dbReference>
<dbReference type="SUPFAM" id="SSF111369">
    <property type="entry name" value="HlyD-like secretion proteins"/>
    <property type="match status" value="1"/>
</dbReference>
<gene>
    <name evidence="6" type="ORF">DSM01_3354</name>
    <name evidence="7" type="ORF">SAMN04487999_3445</name>
</gene>
<proteinExistence type="inferred from homology"/>
<evidence type="ECO:0000256" key="1">
    <source>
        <dbReference type="ARBA" id="ARBA00009477"/>
    </source>
</evidence>
<dbReference type="Gene3D" id="2.40.420.20">
    <property type="match status" value="1"/>
</dbReference>
<dbReference type="Gene3D" id="2.40.30.170">
    <property type="match status" value="1"/>
</dbReference>
<dbReference type="Pfam" id="PF25973">
    <property type="entry name" value="BSH_CzcB"/>
    <property type="match status" value="1"/>
</dbReference>
<evidence type="ECO:0000259" key="4">
    <source>
        <dbReference type="Pfam" id="PF25954"/>
    </source>
</evidence>
<accession>A0A1M5ZSF9</accession>
<dbReference type="InterPro" id="IPR006143">
    <property type="entry name" value="RND_pump_MFP"/>
</dbReference>
<dbReference type="InterPro" id="IPR051909">
    <property type="entry name" value="MFP_Cation_Efflux"/>
</dbReference>
<sequence>MNFNIKPIFYVALVIFSLSSCKEGKTDQSGHEKHNETAPADNGDQPQKANAGLERKKLHLSQQKFEAMELKVDSLPTKSLTALVEANGQLEVPPQNEAAITAIIGANVTSIKVIEGNKVSKGSVLGYLSHPDLVKLQTDYTSAYNKMIFLEKEYNRQKRLYEAEVASGRKYQETESEYNSVKGLFKGLESQLQLFHLNLNQLRSGKFYNQIPIVSPIDGYVEQVNIKVGQFVQQQTEMFEIVNTDHIHADLMVFEKDVSKVKEGQTVAITIESLPESDLSAKIYSVGKTFEQQPKALHVHAEIENRDSNLLPGMYLTAKIATSQDNVTALPEEAVITENGEDYIFTAKKVTENEEEVWALSPLKVQTGQSDTGWIEIKLLQPLEERQMVVWNKAYYLISEMNKGETEHGH</sequence>
<feature type="domain" description="CzcB-like barrel-sandwich hybrid" evidence="5">
    <location>
        <begin position="98"/>
        <end position="242"/>
    </location>
</feature>
<dbReference type="PANTHER" id="PTHR30097">
    <property type="entry name" value="CATION EFFLUX SYSTEM PROTEIN CUSB"/>
    <property type="match status" value="1"/>
</dbReference>